<gene>
    <name evidence="1" type="ORF">M1B72_09010</name>
</gene>
<accession>A0ABY4LM28</accession>
<protein>
    <recommendedName>
        <fullName evidence="3">Small CPxCG-related zinc finger protein</fullName>
    </recommendedName>
</protein>
<evidence type="ECO:0000313" key="1">
    <source>
        <dbReference type="EMBL" id="UPU37828.1"/>
    </source>
</evidence>
<dbReference type="RefSeq" id="WP_248647219.1">
    <property type="nucleotide sequence ID" value="NZ_CP096574.1"/>
</dbReference>
<dbReference type="EMBL" id="CP096574">
    <property type="protein sequence ID" value="UPU37828.1"/>
    <property type="molecule type" value="Genomic_DNA"/>
</dbReference>
<name>A0ABY4LM28_9BACT</name>
<proteinExistence type="predicted"/>
<dbReference type="Proteomes" id="UP000831485">
    <property type="component" value="Chromosome"/>
</dbReference>
<evidence type="ECO:0000313" key="2">
    <source>
        <dbReference type="Proteomes" id="UP000831485"/>
    </source>
</evidence>
<keyword evidence="2" id="KW-1185">Reference proteome</keyword>
<organism evidence="1 2">
    <name type="scientific">Geomonas paludis</name>
    <dbReference type="NCBI Taxonomy" id="2740185"/>
    <lineage>
        <taxon>Bacteria</taxon>
        <taxon>Pseudomonadati</taxon>
        <taxon>Thermodesulfobacteriota</taxon>
        <taxon>Desulfuromonadia</taxon>
        <taxon>Geobacterales</taxon>
        <taxon>Geobacteraceae</taxon>
        <taxon>Geomonas</taxon>
    </lineage>
</organism>
<dbReference type="Gene3D" id="2.10.110.10">
    <property type="entry name" value="Cysteine Rich Protein"/>
    <property type="match status" value="1"/>
</dbReference>
<sequence length="51" mass="5675">MSEIIEDLFAFLQTTGEPVTCSRCGRQLAEGEPNTLNEDNQVVCPECEEEV</sequence>
<evidence type="ECO:0008006" key="3">
    <source>
        <dbReference type="Google" id="ProtNLM"/>
    </source>
</evidence>
<reference evidence="1" key="1">
    <citation type="submission" date="2022-04" db="EMBL/GenBank/DDBJ databases">
        <authorList>
            <person name="Liu G."/>
        </authorList>
    </citation>
    <scope>NUCLEOTIDE SEQUENCE</scope>
    <source>
        <strain evidence="1">RG22</strain>
    </source>
</reference>